<evidence type="ECO:0000313" key="3">
    <source>
        <dbReference type="EMBL" id="GKT27263.1"/>
    </source>
</evidence>
<reference evidence="3" key="1">
    <citation type="submission" date="2022-03" db="EMBL/GenBank/DDBJ databases">
        <title>Draft genome sequence of Aduncisulcus paluster, a free-living microaerophilic Fornicata.</title>
        <authorList>
            <person name="Yuyama I."/>
            <person name="Kume K."/>
            <person name="Tamura T."/>
            <person name="Inagaki Y."/>
            <person name="Hashimoto T."/>
        </authorList>
    </citation>
    <scope>NUCLEOTIDE SEQUENCE</scope>
    <source>
        <strain evidence="3">NY0171</strain>
    </source>
</reference>
<feature type="compositionally biased region" description="Polar residues" evidence="1">
    <location>
        <begin position="366"/>
        <end position="375"/>
    </location>
</feature>
<dbReference type="Pfam" id="PF00069">
    <property type="entry name" value="Pkinase"/>
    <property type="match status" value="1"/>
</dbReference>
<feature type="compositionally biased region" description="Basic and acidic residues" evidence="1">
    <location>
        <begin position="376"/>
        <end position="390"/>
    </location>
</feature>
<name>A0ABQ5K3V5_9EUKA</name>
<dbReference type="InterPro" id="IPR000719">
    <property type="entry name" value="Prot_kinase_dom"/>
</dbReference>
<dbReference type="SUPFAM" id="SSF56112">
    <property type="entry name" value="Protein kinase-like (PK-like)"/>
    <property type="match status" value="1"/>
</dbReference>
<feature type="domain" description="Protein kinase" evidence="2">
    <location>
        <begin position="1"/>
        <end position="301"/>
    </location>
</feature>
<organism evidence="3 4">
    <name type="scientific">Aduncisulcus paluster</name>
    <dbReference type="NCBI Taxonomy" id="2918883"/>
    <lineage>
        <taxon>Eukaryota</taxon>
        <taxon>Metamonada</taxon>
        <taxon>Carpediemonas-like organisms</taxon>
        <taxon>Aduncisulcus</taxon>
    </lineage>
</organism>
<evidence type="ECO:0000313" key="4">
    <source>
        <dbReference type="Proteomes" id="UP001057375"/>
    </source>
</evidence>
<evidence type="ECO:0000259" key="2">
    <source>
        <dbReference type="PROSITE" id="PS50011"/>
    </source>
</evidence>
<feature type="region of interest" description="Disordered" evidence="1">
    <location>
        <begin position="13"/>
        <end position="71"/>
    </location>
</feature>
<dbReference type="InterPro" id="IPR011009">
    <property type="entry name" value="Kinase-like_dom_sf"/>
</dbReference>
<sequence length="390" mass="43855">GSVSSFAKRWCVVEKSESQGEEGDGKEGEEVETSKSYSESEEKEEKEEEEELSDFFSSSEEDSDDHKDFDPMTLNPVKVSALCVGMIECLDDVFRAKKDLVHRDIKPDNFLIRVDPDSKKCTVVLSDLGLAQILDSISSSSTTKSGSFQPIEFEKRKETPNQNTSKCGTLVYNSYETLSTGTQSQESDGYSLGMSILALFFCKHPFISLPIFREVFRKHMGDDFRINLETMGVLMGLMEKNMCPKLSQSALFKSLLTIEGGKFQPVHACLNEIFTGLTQFDVDKRMSVHKARLKVQSIKYLLPEIGEGFKCPSIDDIIREQNRKHYGYSGTIIGGPMDHSEVQESTINPHDIIDKEQDESEKESHGTQSITSKLQDTLDHQSTEKDNTSR</sequence>
<accession>A0ABQ5K3V5</accession>
<dbReference type="Proteomes" id="UP001057375">
    <property type="component" value="Unassembled WGS sequence"/>
</dbReference>
<dbReference type="PROSITE" id="PS50011">
    <property type="entry name" value="PROTEIN_KINASE_DOM"/>
    <property type="match status" value="1"/>
</dbReference>
<comment type="caution">
    <text evidence="3">The sequence shown here is derived from an EMBL/GenBank/DDBJ whole genome shotgun (WGS) entry which is preliminary data.</text>
</comment>
<dbReference type="Gene3D" id="1.10.510.10">
    <property type="entry name" value="Transferase(Phosphotransferase) domain 1"/>
    <property type="match status" value="1"/>
</dbReference>
<feature type="compositionally biased region" description="Acidic residues" evidence="1">
    <location>
        <begin position="39"/>
        <end position="63"/>
    </location>
</feature>
<dbReference type="PANTHER" id="PTHR44167:SF24">
    <property type="entry name" value="SERINE_THREONINE-PROTEIN KINASE CHK2"/>
    <property type="match status" value="1"/>
</dbReference>
<proteinExistence type="predicted"/>
<feature type="compositionally biased region" description="Basic and acidic residues" evidence="1">
    <location>
        <begin position="13"/>
        <end position="28"/>
    </location>
</feature>
<gene>
    <name evidence="3" type="ORF">ADUPG1_013722</name>
</gene>
<feature type="non-terminal residue" evidence="3">
    <location>
        <position position="1"/>
    </location>
</feature>
<feature type="region of interest" description="Disordered" evidence="1">
    <location>
        <begin position="351"/>
        <end position="390"/>
    </location>
</feature>
<dbReference type="EMBL" id="BQXS01012726">
    <property type="protein sequence ID" value="GKT27263.1"/>
    <property type="molecule type" value="Genomic_DNA"/>
</dbReference>
<dbReference type="SMART" id="SM00220">
    <property type="entry name" value="S_TKc"/>
    <property type="match status" value="1"/>
</dbReference>
<evidence type="ECO:0000256" key="1">
    <source>
        <dbReference type="SAM" id="MobiDB-lite"/>
    </source>
</evidence>
<keyword evidence="4" id="KW-1185">Reference proteome</keyword>
<dbReference type="PROSITE" id="PS00108">
    <property type="entry name" value="PROTEIN_KINASE_ST"/>
    <property type="match status" value="1"/>
</dbReference>
<protein>
    <recommendedName>
        <fullName evidence="2">Protein kinase domain-containing protein</fullName>
    </recommendedName>
</protein>
<dbReference type="PANTHER" id="PTHR44167">
    <property type="entry name" value="OVARIAN-SPECIFIC SERINE/THREONINE-PROTEIN KINASE LOK-RELATED"/>
    <property type="match status" value="1"/>
</dbReference>
<dbReference type="InterPro" id="IPR008271">
    <property type="entry name" value="Ser/Thr_kinase_AS"/>
</dbReference>